<keyword evidence="3" id="KW-0472">Membrane</keyword>
<keyword evidence="3" id="KW-0812">Transmembrane</keyword>
<proteinExistence type="predicted"/>
<dbReference type="Gene3D" id="1.10.150.20">
    <property type="entry name" value="5' to 3' exonuclease, C-terminal subdomain"/>
    <property type="match status" value="1"/>
</dbReference>
<feature type="transmembrane region" description="Helical" evidence="3">
    <location>
        <begin position="20"/>
        <end position="41"/>
    </location>
</feature>
<evidence type="ECO:0000313" key="4">
    <source>
        <dbReference type="EMBL" id="CAH1000766.1"/>
    </source>
</evidence>
<dbReference type="Proteomes" id="UP000837803">
    <property type="component" value="Unassembled WGS sequence"/>
</dbReference>
<keyword evidence="1" id="KW-0175">Coiled coil</keyword>
<dbReference type="EMBL" id="CAKLPZ010000002">
    <property type="protein sequence ID" value="CAH1000766.1"/>
    <property type="molecule type" value="Genomic_DNA"/>
</dbReference>
<accession>A0ABM9B1F6</accession>
<feature type="region of interest" description="Disordered" evidence="2">
    <location>
        <begin position="176"/>
        <end position="226"/>
    </location>
</feature>
<keyword evidence="3" id="KW-1133">Transmembrane helix</keyword>
<reference evidence="4" key="1">
    <citation type="submission" date="2021-12" db="EMBL/GenBank/DDBJ databases">
        <authorList>
            <person name="Rodrigo-Torres L."/>
            <person name="Arahal R. D."/>
            <person name="Lucena T."/>
        </authorList>
    </citation>
    <scope>NUCLEOTIDE SEQUENCE</scope>
    <source>
        <strain evidence="4">CECT 8419</strain>
    </source>
</reference>
<feature type="compositionally biased region" description="Polar residues" evidence="2">
    <location>
        <begin position="177"/>
        <end position="199"/>
    </location>
</feature>
<name>A0ABM9B1F6_9BACT</name>
<gene>
    <name evidence="4" type="ORF">LEM8419_01874</name>
</gene>
<protein>
    <recommendedName>
        <fullName evidence="6">Flap endonuclease-1-like 5' DNA nuclease</fullName>
    </recommendedName>
</protein>
<evidence type="ECO:0000313" key="5">
    <source>
        <dbReference type="Proteomes" id="UP000837803"/>
    </source>
</evidence>
<sequence>MDTSLTEFIAYLNQLAPEIALWWSIVGLILFTIALCIGWLLGRRRVSTLRKQVELIQREKVQLQERLQTNEEEQKSLARELVALTTEKDEVLVQLQTAQRRNMELNHSLTETRTSNEQLRATNQSYATTIEDLNDQVIGLKTRNELLQQGSSAGGDAGAKPDQLDDRITSLERRLDQLTQSNAAASRPTTIRTGRSTHQIEIGQPYDPAEEATDQPAVDDSGDDLTKISSIGPFNQRKLREAGIVSYAQIAAWEDADIDTYAARIGYVAELIREEDWIGQARRLDEAQA</sequence>
<evidence type="ECO:0000256" key="1">
    <source>
        <dbReference type="SAM" id="Coils"/>
    </source>
</evidence>
<evidence type="ECO:0008006" key="6">
    <source>
        <dbReference type="Google" id="ProtNLM"/>
    </source>
</evidence>
<dbReference type="RefSeq" id="WP_238750784.1">
    <property type="nucleotide sequence ID" value="NZ_CAKLPZ010000002.1"/>
</dbReference>
<keyword evidence="5" id="KW-1185">Reference proteome</keyword>
<organism evidence="4 5">
    <name type="scientific">Neolewinella maritima</name>
    <dbReference type="NCBI Taxonomy" id="1383882"/>
    <lineage>
        <taxon>Bacteria</taxon>
        <taxon>Pseudomonadati</taxon>
        <taxon>Bacteroidota</taxon>
        <taxon>Saprospiria</taxon>
        <taxon>Saprospirales</taxon>
        <taxon>Lewinellaceae</taxon>
        <taxon>Neolewinella</taxon>
    </lineage>
</organism>
<evidence type="ECO:0000256" key="2">
    <source>
        <dbReference type="SAM" id="MobiDB-lite"/>
    </source>
</evidence>
<comment type="caution">
    <text evidence="4">The sequence shown here is derived from an EMBL/GenBank/DDBJ whole genome shotgun (WGS) entry which is preliminary data.</text>
</comment>
<evidence type="ECO:0000256" key="3">
    <source>
        <dbReference type="SAM" id="Phobius"/>
    </source>
</evidence>
<feature type="coiled-coil region" evidence="1">
    <location>
        <begin position="46"/>
        <end position="136"/>
    </location>
</feature>